<evidence type="ECO:0000313" key="1">
    <source>
        <dbReference type="EMBL" id="TDT15874.1"/>
    </source>
</evidence>
<sequence>MHALADVLPSPWADLDWASAGIAAADLSWWGGDHDIWRAIGNDGESLLAKAPRAHDRSGRGATARSIAGELGVGPEVVFADSASGVTVERELGAGWRVATLWRVRDRRTIRMIGDARRRVRDSGAALPGHDIGAEVAELLGDRPDVGPAVGLDQRVIDAVPQMRSAVAHGPASVPGWLSAEISDVLVHEDGSIRLTGGGVAGSTDPLADVGALLTELSPLAGAPRDVFTDLWGGFHPGAYARARVWGVLADLRDYLRAERAYALEPTSPVSFGGYRMRKTWRLTVPFASGEMTDLLRSAGGAWR</sequence>
<organism evidence="1 2">
    <name type="scientific">Ilumatobacter fluminis</name>
    <dbReference type="NCBI Taxonomy" id="467091"/>
    <lineage>
        <taxon>Bacteria</taxon>
        <taxon>Bacillati</taxon>
        <taxon>Actinomycetota</taxon>
        <taxon>Acidimicrobiia</taxon>
        <taxon>Acidimicrobiales</taxon>
        <taxon>Ilumatobacteraceae</taxon>
        <taxon>Ilumatobacter</taxon>
    </lineage>
</organism>
<dbReference type="RefSeq" id="WP_133868291.1">
    <property type="nucleotide sequence ID" value="NZ_SOAU01000001.1"/>
</dbReference>
<dbReference type="EMBL" id="SOAU01000001">
    <property type="protein sequence ID" value="TDT15874.1"/>
    <property type="molecule type" value="Genomic_DNA"/>
</dbReference>
<dbReference type="AlphaFoldDB" id="A0A4R7HYU8"/>
<comment type="caution">
    <text evidence="1">The sequence shown here is derived from an EMBL/GenBank/DDBJ whole genome shotgun (WGS) entry which is preliminary data.</text>
</comment>
<protein>
    <submittedName>
        <fullName evidence="1">Uncharacterized protein</fullName>
    </submittedName>
</protein>
<evidence type="ECO:0000313" key="2">
    <source>
        <dbReference type="Proteomes" id="UP000294558"/>
    </source>
</evidence>
<reference evidence="1 2" key="1">
    <citation type="submission" date="2019-03" db="EMBL/GenBank/DDBJ databases">
        <title>Sequencing the genomes of 1000 actinobacteria strains.</title>
        <authorList>
            <person name="Klenk H.-P."/>
        </authorList>
    </citation>
    <scope>NUCLEOTIDE SEQUENCE [LARGE SCALE GENOMIC DNA]</scope>
    <source>
        <strain evidence="1 2">DSM 18936</strain>
    </source>
</reference>
<name>A0A4R7HYU8_9ACTN</name>
<gene>
    <name evidence="1" type="ORF">BDK89_1453</name>
</gene>
<accession>A0A4R7HYU8</accession>
<dbReference type="OrthoDB" id="179763at2"/>
<keyword evidence="2" id="KW-1185">Reference proteome</keyword>
<proteinExistence type="predicted"/>
<dbReference type="Proteomes" id="UP000294558">
    <property type="component" value="Unassembled WGS sequence"/>
</dbReference>